<dbReference type="Proteomes" id="UP000673691">
    <property type="component" value="Unassembled WGS sequence"/>
</dbReference>
<feature type="non-terminal residue" evidence="2">
    <location>
        <position position="96"/>
    </location>
</feature>
<dbReference type="AlphaFoldDB" id="A0A8H8DH26"/>
<evidence type="ECO:0000313" key="2">
    <source>
        <dbReference type="EMBL" id="KAG5458195.1"/>
    </source>
</evidence>
<gene>
    <name evidence="2" type="ORF">BJ554DRAFT_1629</name>
</gene>
<proteinExistence type="predicted"/>
<keyword evidence="3" id="KW-1185">Reference proteome</keyword>
<feature type="region of interest" description="Disordered" evidence="1">
    <location>
        <begin position="61"/>
        <end position="96"/>
    </location>
</feature>
<accession>A0A8H8DH26</accession>
<sequence length="96" mass="10721">MVRPAPAPLPRLERCPGQRVKLLELLQVRVLRADPAGVAVDEAHRPSPARSEQLEIVPAARRGPERAAPHLHPVVQRPCRRGRMRPDDVAQLESRP</sequence>
<feature type="compositionally biased region" description="Basic and acidic residues" evidence="1">
    <location>
        <begin position="84"/>
        <end position="96"/>
    </location>
</feature>
<organism evidence="2 3">
    <name type="scientific">Olpidium bornovanus</name>
    <dbReference type="NCBI Taxonomy" id="278681"/>
    <lineage>
        <taxon>Eukaryota</taxon>
        <taxon>Fungi</taxon>
        <taxon>Fungi incertae sedis</taxon>
        <taxon>Olpidiomycota</taxon>
        <taxon>Olpidiomycotina</taxon>
        <taxon>Olpidiomycetes</taxon>
        <taxon>Olpidiales</taxon>
        <taxon>Olpidiaceae</taxon>
        <taxon>Olpidium</taxon>
    </lineage>
</organism>
<evidence type="ECO:0000313" key="3">
    <source>
        <dbReference type="Proteomes" id="UP000673691"/>
    </source>
</evidence>
<name>A0A8H8DH26_9FUNG</name>
<dbReference type="EMBL" id="JAEFCI010008847">
    <property type="protein sequence ID" value="KAG5458195.1"/>
    <property type="molecule type" value="Genomic_DNA"/>
</dbReference>
<reference evidence="2 3" key="1">
    <citation type="journal article" name="Sci. Rep.">
        <title>Genome-scale phylogenetic analyses confirm Olpidium as the closest living zoosporic fungus to the non-flagellated, terrestrial fungi.</title>
        <authorList>
            <person name="Chang Y."/>
            <person name="Rochon D."/>
            <person name="Sekimoto S."/>
            <person name="Wang Y."/>
            <person name="Chovatia M."/>
            <person name="Sandor L."/>
            <person name="Salamov A."/>
            <person name="Grigoriev I.V."/>
            <person name="Stajich J.E."/>
            <person name="Spatafora J.W."/>
        </authorList>
    </citation>
    <scope>NUCLEOTIDE SEQUENCE [LARGE SCALE GENOMIC DNA]</scope>
    <source>
        <strain evidence="2">S191</strain>
    </source>
</reference>
<evidence type="ECO:0000256" key="1">
    <source>
        <dbReference type="SAM" id="MobiDB-lite"/>
    </source>
</evidence>
<comment type="caution">
    <text evidence="2">The sequence shown here is derived from an EMBL/GenBank/DDBJ whole genome shotgun (WGS) entry which is preliminary data.</text>
</comment>
<protein>
    <submittedName>
        <fullName evidence="2">Uncharacterized protein</fullName>
    </submittedName>
</protein>